<protein>
    <submittedName>
        <fullName evidence="1">Uncharacterized protein</fullName>
    </submittedName>
</protein>
<sequence length="69" mass="7032">MSGVRVAGVNGIKVVTTSRAQAGGSLASLTDTNVSNLANGYILVYDSVTALWTSQSTLPDNIDLDGGAF</sequence>
<evidence type="ECO:0000313" key="2">
    <source>
        <dbReference type="EMBL" id="AOV60451.1"/>
    </source>
</evidence>
<dbReference type="Proteomes" id="UP000240393">
    <property type="component" value="Segment"/>
</dbReference>
<dbReference type="KEGG" id="vg:30307661"/>
<dbReference type="GeneID" id="30307661"/>
<evidence type="ECO:0000313" key="1">
    <source>
        <dbReference type="EMBL" id="AOV60224.1"/>
    </source>
</evidence>
<dbReference type="Proteomes" id="UP000241903">
    <property type="component" value="Segment"/>
</dbReference>
<dbReference type="EMBL" id="KU686206">
    <property type="protein sequence ID" value="AOV60680.1"/>
    <property type="molecule type" value="Genomic_DNA"/>
</dbReference>
<accession>A0A1D8KNI8</accession>
<dbReference type="Proteomes" id="UP000202784">
    <property type="component" value="Segment"/>
</dbReference>
<keyword evidence="4" id="KW-1185">Reference proteome</keyword>
<name>A0A1D8KNI8_9CAUD</name>
<evidence type="ECO:0000313" key="5">
    <source>
        <dbReference type="Proteomes" id="UP000240393"/>
    </source>
</evidence>
<gene>
    <name evidence="3" type="ORF">N161109_077</name>
    <name evidence="1" type="ORF">S050808_077</name>
    <name evidence="2" type="ORF">S820908_076</name>
</gene>
<evidence type="ECO:0000313" key="3">
    <source>
        <dbReference type="EMBL" id="AOV60680.1"/>
    </source>
</evidence>
<proteinExistence type="predicted"/>
<reference evidence="4 5" key="1">
    <citation type="journal article" date="2016" name="Virology">
        <title>The genomic content and context of auxiliary metabolic genes in marine cyanomyoviruses.</title>
        <authorList>
            <person name="Crummett L.T."/>
            <person name="Puxty R.J."/>
            <person name="Weihe C."/>
            <person name="Marston M.F."/>
            <person name="Martiny J.B."/>
        </authorList>
    </citation>
    <scope>NUCLEOTIDE SEQUENCE [LARGE SCALE GENOMIC DNA]</scope>
    <source>
        <strain evidence="1">0808SB05</strain>
        <strain evidence="2">0908SB82</strain>
        <strain evidence="3">1109NB16</strain>
    </source>
</reference>
<dbReference type="EMBL" id="KU686204">
    <property type="protein sequence ID" value="AOV60224.1"/>
    <property type="molecule type" value="Genomic_DNA"/>
</dbReference>
<dbReference type="EMBL" id="KU686205">
    <property type="protein sequence ID" value="AOV60451.1"/>
    <property type="molecule type" value="Genomic_DNA"/>
</dbReference>
<organism evidence="1 5">
    <name type="scientific">Synechococcus phage S-CAM9</name>
    <dbReference type="NCBI Taxonomy" id="1883369"/>
    <lineage>
        <taxon>Viruses</taxon>
        <taxon>Duplodnaviria</taxon>
        <taxon>Heunggongvirae</taxon>
        <taxon>Uroviricota</taxon>
        <taxon>Caudoviricetes</taxon>
        <taxon>Pantevenvirales</taxon>
        <taxon>Kyanoviridae</taxon>
        <taxon>Kanaloavirus</taxon>
        <taxon>Kanaloavirus scam9</taxon>
    </lineage>
</organism>
<dbReference type="RefSeq" id="YP_009322512.1">
    <property type="nucleotide sequence ID" value="NC_031922.1"/>
</dbReference>
<evidence type="ECO:0000313" key="4">
    <source>
        <dbReference type="Proteomes" id="UP000202784"/>
    </source>
</evidence>